<evidence type="ECO:0000313" key="1">
    <source>
        <dbReference type="EMBL" id="MFC3970791.1"/>
    </source>
</evidence>
<dbReference type="RefSeq" id="WP_247262038.1">
    <property type="nucleotide sequence ID" value="NZ_JALJQZ010000033.1"/>
</dbReference>
<name>A0ABV8EH98_9HYPH</name>
<keyword evidence="2" id="KW-1185">Reference proteome</keyword>
<proteinExistence type="predicted"/>
<sequence>MCIIPSAFNNSLLNEGLKQGMLMITMRDRAEALEMKYTQEQTWLFRAEARRNKLIGLWAAETMGAQDPLGYATNLAEWGVEHPTDIQLIDRLRQDFTAANVVLNEDEITSRMHALLIEILDEMRT</sequence>
<gene>
    <name evidence="1" type="ORF">ACFOVS_22210</name>
</gene>
<accession>A0ABV8EH98</accession>
<dbReference type="EMBL" id="JBHSBD010000124">
    <property type="protein sequence ID" value="MFC3970791.1"/>
    <property type="molecule type" value="Genomic_DNA"/>
</dbReference>
<dbReference type="Gene3D" id="1.10.790.20">
    <property type="entry name" value="Domain of unknown function DUF1476"/>
    <property type="match status" value="1"/>
</dbReference>
<dbReference type="InterPro" id="IPR038293">
    <property type="entry name" value="ATPase_inh_sub_z_sf"/>
</dbReference>
<reference evidence="2" key="1">
    <citation type="journal article" date="2019" name="Int. J. Syst. Evol. Microbiol.">
        <title>The Global Catalogue of Microorganisms (GCM) 10K type strain sequencing project: providing services to taxonomists for standard genome sequencing and annotation.</title>
        <authorList>
            <consortium name="The Broad Institute Genomics Platform"/>
            <consortium name="The Broad Institute Genome Sequencing Center for Infectious Disease"/>
            <person name="Wu L."/>
            <person name="Ma J."/>
        </authorList>
    </citation>
    <scope>NUCLEOTIDE SEQUENCE [LARGE SCALE GENOMIC DNA]</scope>
    <source>
        <strain evidence="2">TBRC 5781</strain>
    </source>
</reference>
<dbReference type="Pfam" id="PF07345">
    <property type="entry name" value="ATPaseInh_sub_z"/>
    <property type="match status" value="1"/>
</dbReference>
<evidence type="ECO:0000313" key="2">
    <source>
        <dbReference type="Proteomes" id="UP001595697"/>
    </source>
</evidence>
<organism evidence="1 2">
    <name type="scientific">Rhizobium lemnae</name>
    <dbReference type="NCBI Taxonomy" id="1214924"/>
    <lineage>
        <taxon>Bacteria</taxon>
        <taxon>Pseudomonadati</taxon>
        <taxon>Pseudomonadota</taxon>
        <taxon>Alphaproteobacteria</taxon>
        <taxon>Hyphomicrobiales</taxon>
        <taxon>Rhizobiaceae</taxon>
        <taxon>Rhizobium/Agrobacterium group</taxon>
        <taxon>Rhizobium</taxon>
    </lineage>
</organism>
<dbReference type="Proteomes" id="UP001595697">
    <property type="component" value="Unassembled WGS sequence"/>
</dbReference>
<comment type="caution">
    <text evidence="1">The sequence shown here is derived from an EMBL/GenBank/DDBJ whole genome shotgun (WGS) entry which is preliminary data.</text>
</comment>
<protein>
    <submittedName>
        <fullName evidence="1">DUF1476 domain-containing protein</fullName>
    </submittedName>
</protein>
<dbReference type="InterPro" id="IPR009945">
    <property type="entry name" value="ATPase_inh_sub_z"/>
</dbReference>